<dbReference type="EMBL" id="BRXX01000449">
    <property type="protein sequence ID" value="GMI12580.1"/>
    <property type="molecule type" value="Genomic_DNA"/>
</dbReference>
<keyword evidence="4" id="KW-1185">Reference proteome</keyword>
<feature type="signal peptide" evidence="2">
    <location>
        <begin position="1"/>
        <end position="17"/>
    </location>
</feature>
<reference evidence="4" key="1">
    <citation type="journal article" date="2023" name="Commun. Biol.">
        <title>Genome analysis of Parmales, the sister group of diatoms, reveals the evolutionary specialization of diatoms from phago-mixotrophs to photoautotrophs.</title>
        <authorList>
            <person name="Ban H."/>
            <person name="Sato S."/>
            <person name="Yoshikawa S."/>
            <person name="Yamada K."/>
            <person name="Nakamura Y."/>
            <person name="Ichinomiya M."/>
            <person name="Sato N."/>
            <person name="Blanc-Mathieu R."/>
            <person name="Endo H."/>
            <person name="Kuwata A."/>
            <person name="Ogata H."/>
        </authorList>
    </citation>
    <scope>NUCLEOTIDE SEQUENCE [LARGE SCALE GENOMIC DNA]</scope>
    <source>
        <strain evidence="4">NIES 3699</strain>
    </source>
</reference>
<dbReference type="AlphaFoldDB" id="A0A9W7FI86"/>
<dbReference type="Proteomes" id="UP001165160">
    <property type="component" value="Unassembled WGS sequence"/>
</dbReference>
<evidence type="ECO:0000256" key="2">
    <source>
        <dbReference type="SAM" id="SignalP"/>
    </source>
</evidence>
<comment type="caution">
    <text evidence="3">The sequence shown here is derived from an EMBL/GenBank/DDBJ whole genome shotgun (WGS) entry which is preliminary data.</text>
</comment>
<gene>
    <name evidence="3" type="ORF">TrVE_jg1347</name>
</gene>
<accession>A0A9W7FI86</accession>
<feature type="compositionally biased region" description="Basic and acidic residues" evidence="1">
    <location>
        <begin position="181"/>
        <end position="192"/>
    </location>
</feature>
<name>A0A9W7FI86_9STRA</name>
<keyword evidence="2" id="KW-0732">Signal</keyword>
<feature type="region of interest" description="Disordered" evidence="1">
    <location>
        <begin position="179"/>
        <end position="205"/>
    </location>
</feature>
<evidence type="ECO:0000313" key="4">
    <source>
        <dbReference type="Proteomes" id="UP001165160"/>
    </source>
</evidence>
<protein>
    <submittedName>
        <fullName evidence="3">Uncharacterized protein</fullName>
    </submittedName>
</protein>
<proteinExistence type="predicted"/>
<feature type="chain" id="PRO_5040938804" evidence="2">
    <location>
        <begin position="18"/>
        <end position="750"/>
    </location>
</feature>
<evidence type="ECO:0000313" key="3">
    <source>
        <dbReference type="EMBL" id="GMI12580.1"/>
    </source>
</evidence>
<evidence type="ECO:0000256" key="1">
    <source>
        <dbReference type="SAM" id="MobiDB-lite"/>
    </source>
</evidence>
<organism evidence="3 4">
    <name type="scientific">Triparma verrucosa</name>
    <dbReference type="NCBI Taxonomy" id="1606542"/>
    <lineage>
        <taxon>Eukaryota</taxon>
        <taxon>Sar</taxon>
        <taxon>Stramenopiles</taxon>
        <taxon>Ochrophyta</taxon>
        <taxon>Bolidophyceae</taxon>
        <taxon>Parmales</taxon>
        <taxon>Triparmaceae</taxon>
        <taxon>Triparma</taxon>
    </lineage>
</organism>
<sequence>MQLLAALLLLAAGQVYSEYIPTGIFFDHPELHDFKLNATNSKKHFESDDGQVKFHYEVEHHPRATYVELDALLPDLSSPPDLSDDKDTLTLTFSSSEKAEAYFKDILSNHSPEVNHFLITGHHIVDEASASTLKKTMSNPILDSSSITFSNLSKASYSDCFKEAKIHFSTKKYPENHFTQRKLDVTKQTDRRKLSKRTTSPNSLRSSARRTNWFTDACTDVWNTVVDVAEEVESVVETVINVVVSLASGHYESHETLQGPEFAWNTQDGEKSDGPTKIDDMFTCDDCYMYAGVAFQFDLIINDYGLDLASLIVEGKMVLQVKLAADISSQYEVSNEVQAAEIEMDPIKFAVSGVPFVLDTKVPIMLGYDTKFDPKAQFSLDVRFEGDVSYGFKYSYDKGFQSISESNFDHRGDITDVNVPNTLTQTIYIKPVLVMTVDHIGGPDVGVKAYMEYIVDGGNYSPDNFQDPCPNDPKLTFNAGLQATIGGHIDIEVAGETLFKKDYDSVAVFSIKKPILSACLMSYNEVENDSPNLLEHGSAEAEKSVFRVLHPSGKVWDAGDIDNTWNDGSVYGTTWYGTLTRNDDDDYHRSSCDNFPEFRTLTLQNIGVTKTGSGDMIDLVVVSSDAQDASTSASGNSDYCTQYSSWILSCYGEARYGGSFIFKPIETPNNLVDYVGFTAMDSYGNPNPDDSSCLNSASIRAGYSGDFSANYETLTMFDSLGCSKIELHRVHEDTTEWKIRQKMSVTSLEE</sequence>